<accession>A0ABW6QQP9</accession>
<proteinExistence type="predicted"/>
<evidence type="ECO:0000313" key="2">
    <source>
        <dbReference type="Proteomes" id="UP001601948"/>
    </source>
</evidence>
<gene>
    <name evidence="1" type="ORF">ACFYV7_10760</name>
</gene>
<name>A0ABW6QQP9_9NOCA</name>
<protein>
    <submittedName>
        <fullName evidence="1">Uncharacterized protein</fullName>
    </submittedName>
</protein>
<organism evidence="1 2">
    <name type="scientific">Nocardia suismassiliense</name>
    <dbReference type="NCBI Taxonomy" id="2077092"/>
    <lineage>
        <taxon>Bacteria</taxon>
        <taxon>Bacillati</taxon>
        <taxon>Actinomycetota</taxon>
        <taxon>Actinomycetes</taxon>
        <taxon>Mycobacteriales</taxon>
        <taxon>Nocardiaceae</taxon>
        <taxon>Nocardia</taxon>
    </lineage>
</organism>
<dbReference type="RefSeq" id="WP_387716322.1">
    <property type="nucleotide sequence ID" value="NZ_JBIAPI010000002.1"/>
</dbReference>
<dbReference type="EMBL" id="JBIAPI010000002">
    <property type="protein sequence ID" value="MFF3223264.1"/>
    <property type="molecule type" value="Genomic_DNA"/>
</dbReference>
<evidence type="ECO:0000313" key="1">
    <source>
        <dbReference type="EMBL" id="MFF3223264.1"/>
    </source>
</evidence>
<sequence length="57" mass="6193">MGWTAREVLGYVRGIELDWCRLGFACPAEPDADHDLTAVLERIDGALIGGATKFFPA</sequence>
<comment type="caution">
    <text evidence="1">The sequence shown here is derived from an EMBL/GenBank/DDBJ whole genome shotgun (WGS) entry which is preliminary data.</text>
</comment>
<reference evidence="1 2" key="1">
    <citation type="submission" date="2024-10" db="EMBL/GenBank/DDBJ databases">
        <title>The Natural Products Discovery Center: Release of the First 8490 Sequenced Strains for Exploring Actinobacteria Biosynthetic Diversity.</title>
        <authorList>
            <person name="Kalkreuter E."/>
            <person name="Kautsar S.A."/>
            <person name="Yang D."/>
            <person name="Bader C.D."/>
            <person name="Teijaro C.N."/>
            <person name="Fluegel L."/>
            <person name="Davis C.M."/>
            <person name="Simpson J.R."/>
            <person name="Lauterbach L."/>
            <person name="Steele A.D."/>
            <person name="Gui C."/>
            <person name="Meng S."/>
            <person name="Li G."/>
            <person name="Viehrig K."/>
            <person name="Ye F."/>
            <person name="Su P."/>
            <person name="Kiefer A.F."/>
            <person name="Nichols A."/>
            <person name="Cepeda A.J."/>
            <person name="Yan W."/>
            <person name="Fan B."/>
            <person name="Jiang Y."/>
            <person name="Adhikari A."/>
            <person name="Zheng C.-J."/>
            <person name="Schuster L."/>
            <person name="Cowan T.M."/>
            <person name="Smanski M.J."/>
            <person name="Chevrette M.G."/>
            <person name="De Carvalho L.P.S."/>
            <person name="Shen B."/>
        </authorList>
    </citation>
    <scope>NUCLEOTIDE SEQUENCE [LARGE SCALE GENOMIC DNA]</scope>
    <source>
        <strain evidence="1 2">NPDC003040</strain>
    </source>
</reference>
<dbReference type="Proteomes" id="UP001601948">
    <property type="component" value="Unassembled WGS sequence"/>
</dbReference>
<keyword evidence="2" id="KW-1185">Reference proteome</keyword>